<dbReference type="OrthoDB" id="47375at2759"/>
<proteinExistence type="predicted"/>
<reference evidence="1 2" key="1">
    <citation type="submission" date="2016-03" db="EMBL/GenBank/DDBJ databases">
        <authorList>
            <person name="Ploux O."/>
        </authorList>
    </citation>
    <scope>NUCLEOTIDE SEQUENCE [LARGE SCALE GENOMIC DNA]</scope>
    <source>
        <strain evidence="1 2">UAMH 11012</strain>
    </source>
</reference>
<organism evidence="1 2">
    <name type="scientific">Phialocephala subalpina</name>
    <dbReference type="NCBI Taxonomy" id="576137"/>
    <lineage>
        <taxon>Eukaryota</taxon>
        <taxon>Fungi</taxon>
        <taxon>Dikarya</taxon>
        <taxon>Ascomycota</taxon>
        <taxon>Pezizomycotina</taxon>
        <taxon>Leotiomycetes</taxon>
        <taxon>Helotiales</taxon>
        <taxon>Mollisiaceae</taxon>
        <taxon>Phialocephala</taxon>
        <taxon>Phialocephala fortinii species complex</taxon>
    </lineage>
</organism>
<gene>
    <name evidence="1" type="ORF">PAC_02432</name>
</gene>
<dbReference type="EMBL" id="FJOG01000003">
    <property type="protein sequence ID" value="CZR52555.1"/>
    <property type="molecule type" value="Genomic_DNA"/>
</dbReference>
<evidence type="ECO:0000313" key="1">
    <source>
        <dbReference type="EMBL" id="CZR52555.1"/>
    </source>
</evidence>
<evidence type="ECO:0000313" key="2">
    <source>
        <dbReference type="Proteomes" id="UP000184330"/>
    </source>
</evidence>
<dbReference type="Proteomes" id="UP000184330">
    <property type="component" value="Unassembled WGS sequence"/>
</dbReference>
<evidence type="ECO:0008006" key="3">
    <source>
        <dbReference type="Google" id="ProtNLM"/>
    </source>
</evidence>
<protein>
    <recommendedName>
        <fullName evidence="3">Glycosyltransferase family 25 protein</fullName>
    </recommendedName>
</protein>
<dbReference type="AlphaFoldDB" id="A0A1L7WIH0"/>
<accession>A0A1L7WIH0</accession>
<sequence length="345" mass="38576">MPHPFTPRGRLSHGRLKHLVVACIFTIITYYYVSRGPPTQFALLSPKDAAGNSTLGFQKILVLSEGPSWRTRGLKAAAEHTGLDVEIPKQPPLTVEMIEAFQKLGPENVPHPVDTGEVRNWLSSLDLVKYMVMADLESALFLEDDVDWDVSVKDQMRLVSDAVREFTLTDSQDRSPYGHAWDILWIGHSGEPTVNKTRRLEYDDPSAPLPANYIGWSKRYMDGITPGKRAVQRSSLTVASFAIGFSRRGAMKVLKWAGKGEDKAFDIRLQQGCKFKDLSCLVINPELMHHYVPPTDFGHISTVADANLKGSKAEEEEFEHVMGDTPNILHSARCRALFDSTCPRN</sequence>
<name>A0A1L7WIH0_9HELO</name>
<keyword evidence="2" id="KW-1185">Reference proteome</keyword>